<dbReference type="EMBL" id="LVLJ01001262">
    <property type="protein sequence ID" value="OAE30688.1"/>
    <property type="molecule type" value="Genomic_DNA"/>
</dbReference>
<sequence>MGTQPGVPYGTPQIHAGMSPAQLGPGQLTSASPVLTGGKPVGSTKHRLSPPDVSVEGHGQSTAISEGPKSLTRSQATMEDMLDSSEDKTSNNDPDECSSDDKSLEDTPVNPEAEKDFDLETTMNMLRQVNLVITRDDTLKKKEETENLTAVLCFLDRGLSTPRVQEWAEAALIRSKKLKILSITAIGSKNYHIRFQSQKNMDRALSRTRITYLDLDFNIVKWSLEAEDLSYFPALYPVWARFTSLTQLQLFWIKEIAGTLSPVLIGDPNGSALGQAPSNLKWHLKCTLTTTKENGELTIRRPSLPPLPTSKFFQQPRTKSRSDGYWRKVTPQQTALIDKEVDQAANGNSVEGTKIASEENRAKKHRGESSQERAPAPLQAETETAPQEALSTQESGTIEMFCEKKREGTTAQRTRIALVSESLQSKSKKDAANKQNTSTTSPPTRKNRSRHPQDKLTPPVSPLVPKQLLGVLAQRDSTEQVELPSEQEQKGAEEPAANQAHWEEKVQGQQLEAPTLTEGIRAKFPRKQAASQGHSAALGGKTLSMKTSAIQKREMRAAKAAARAASGVH</sequence>
<evidence type="ECO:0008006" key="4">
    <source>
        <dbReference type="Google" id="ProtNLM"/>
    </source>
</evidence>
<feature type="compositionally biased region" description="Basic and acidic residues" evidence="1">
    <location>
        <begin position="356"/>
        <end position="371"/>
    </location>
</feature>
<protein>
    <recommendedName>
        <fullName evidence="4">DUF4283 domain-containing protein</fullName>
    </recommendedName>
</protein>
<dbReference type="AlphaFoldDB" id="A0A176WBV6"/>
<organism evidence="2 3">
    <name type="scientific">Marchantia polymorpha subsp. ruderalis</name>
    <dbReference type="NCBI Taxonomy" id="1480154"/>
    <lineage>
        <taxon>Eukaryota</taxon>
        <taxon>Viridiplantae</taxon>
        <taxon>Streptophyta</taxon>
        <taxon>Embryophyta</taxon>
        <taxon>Marchantiophyta</taxon>
        <taxon>Marchantiopsida</taxon>
        <taxon>Marchantiidae</taxon>
        <taxon>Marchantiales</taxon>
        <taxon>Marchantiaceae</taxon>
        <taxon>Marchantia</taxon>
    </lineage>
</organism>
<evidence type="ECO:0000256" key="1">
    <source>
        <dbReference type="SAM" id="MobiDB-lite"/>
    </source>
</evidence>
<feature type="region of interest" description="Disordered" evidence="1">
    <location>
        <begin position="525"/>
        <end position="544"/>
    </location>
</feature>
<accession>A0A176WBV6</accession>
<proteinExistence type="predicted"/>
<comment type="caution">
    <text evidence="2">The sequence shown here is derived from an EMBL/GenBank/DDBJ whole genome shotgun (WGS) entry which is preliminary data.</text>
</comment>
<feature type="region of interest" description="Disordered" evidence="1">
    <location>
        <begin position="1"/>
        <end position="117"/>
    </location>
</feature>
<reference evidence="2" key="1">
    <citation type="submission" date="2016-03" db="EMBL/GenBank/DDBJ databases">
        <title>Mechanisms controlling the formation of the plant cell surface in tip-growing cells are functionally conserved among land plants.</title>
        <authorList>
            <person name="Honkanen S."/>
            <person name="Jones V.A."/>
            <person name="Morieri G."/>
            <person name="Champion C."/>
            <person name="Hetherington A.J."/>
            <person name="Kelly S."/>
            <person name="Saint-Marcoux D."/>
            <person name="Proust H."/>
            <person name="Prescott H."/>
            <person name="Dolan L."/>
        </authorList>
    </citation>
    <scope>NUCLEOTIDE SEQUENCE [LARGE SCALE GENOMIC DNA]</scope>
    <source>
        <tissue evidence="2">Whole gametophyte</tissue>
    </source>
</reference>
<feature type="region of interest" description="Disordered" evidence="1">
    <location>
        <begin position="296"/>
        <end position="328"/>
    </location>
</feature>
<evidence type="ECO:0000313" key="2">
    <source>
        <dbReference type="EMBL" id="OAE30688.1"/>
    </source>
</evidence>
<keyword evidence="3" id="KW-1185">Reference proteome</keyword>
<feature type="compositionally biased region" description="Polar residues" evidence="1">
    <location>
        <begin position="381"/>
        <end position="396"/>
    </location>
</feature>
<gene>
    <name evidence="2" type="ORF">AXG93_402s1010</name>
</gene>
<feature type="compositionally biased region" description="Polar residues" evidence="1">
    <location>
        <begin position="433"/>
        <end position="444"/>
    </location>
</feature>
<feature type="region of interest" description="Disordered" evidence="1">
    <location>
        <begin position="420"/>
        <end position="517"/>
    </location>
</feature>
<evidence type="ECO:0000313" key="3">
    <source>
        <dbReference type="Proteomes" id="UP000077202"/>
    </source>
</evidence>
<name>A0A176WBV6_MARPO</name>
<feature type="region of interest" description="Disordered" evidence="1">
    <location>
        <begin position="341"/>
        <end position="396"/>
    </location>
</feature>
<dbReference type="Proteomes" id="UP000077202">
    <property type="component" value="Unassembled WGS sequence"/>
</dbReference>